<keyword evidence="9" id="KW-1185">Reference proteome</keyword>
<evidence type="ECO:0000313" key="9">
    <source>
        <dbReference type="Proteomes" id="UP001549204"/>
    </source>
</evidence>
<dbReference type="Pfam" id="PF00589">
    <property type="entry name" value="Phage_integrase"/>
    <property type="match status" value="1"/>
</dbReference>
<keyword evidence="2" id="KW-0229">DNA integration</keyword>
<dbReference type="SUPFAM" id="SSF56349">
    <property type="entry name" value="DNA breaking-rejoining enzymes"/>
    <property type="match status" value="1"/>
</dbReference>
<dbReference type="InterPro" id="IPR011010">
    <property type="entry name" value="DNA_brk_join_enz"/>
</dbReference>
<reference evidence="8 9" key="1">
    <citation type="submission" date="2024-06" db="EMBL/GenBank/DDBJ databases">
        <title>Genomic Encyclopedia of Type Strains, Phase IV (KMG-IV): sequencing the most valuable type-strain genomes for metagenomic binning, comparative biology and taxonomic classification.</title>
        <authorList>
            <person name="Goeker M."/>
        </authorList>
    </citation>
    <scope>NUCLEOTIDE SEQUENCE [LARGE SCALE GENOMIC DNA]</scope>
    <source>
        <strain evidence="8 9">DSM 100022</strain>
    </source>
</reference>
<evidence type="ECO:0000256" key="5">
    <source>
        <dbReference type="PROSITE-ProRule" id="PRU01248"/>
    </source>
</evidence>
<accession>A0ABV2GZI4</accession>
<dbReference type="Gene3D" id="1.10.150.130">
    <property type="match status" value="1"/>
</dbReference>
<keyword evidence="3 5" id="KW-0238">DNA-binding</keyword>
<protein>
    <submittedName>
        <fullName evidence="8">Site-specific recombinase XerD</fullName>
    </submittedName>
</protein>
<dbReference type="Gene3D" id="1.10.443.10">
    <property type="entry name" value="Intergrase catalytic core"/>
    <property type="match status" value="1"/>
</dbReference>
<evidence type="ECO:0000259" key="7">
    <source>
        <dbReference type="PROSITE" id="PS51900"/>
    </source>
</evidence>
<sequence>MSDLNPTPSFPILLQRFFVEHLGNQRAVSPRTIAAYRDTFRLLLGFAEAKIGKAPTRLILADLDAQLILDFLDHLEKERSNGVRTRNARLAALRSFLKYAAHYDLTALIVIQQALAIPMKRFDRPVLGFLSREEMQAILDAPDARTWAGERDRTLFSLMYNTGARVSEAIGLRVGEVIVDGAAVAHLHGKGRKDRSVPLWRTTVSLIRNWKRRLAFTSEEDFLFPNRSGGRMARSNVTQRFELAVSAAAERYPQLASRSISPHTIRHTTAMHLLQSGVDISVIALWLGHESSATTHMYLQADLAMKERTLNRLQPMTSSQGRYRPPDQLMQFLMSL</sequence>
<evidence type="ECO:0000256" key="3">
    <source>
        <dbReference type="ARBA" id="ARBA00023125"/>
    </source>
</evidence>
<dbReference type="EMBL" id="JBEPMC010000021">
    <property type="protein sequence ID" value="MET3583695.1"/>
    <property type="molecule type" value="Genomic_DNA"/>
</dbReference>
<comment type="caution">
    <text evidence="8">The sequence shown here is derived from an EMBL/GenBank/DDBJ whole genome shotgun (WGS) entry which is preliminary data.</text>
</comment>
<dbReference type="Proteomes" id="UP001549204">
    <property type="component" value="Unassembled WGS sequence"/>
</dbReference>
<feature type="domain" description="Tyr recombinase" evidence="6">
    <location>
        <begin position="125"/>
        <end position="311"/>
    </location>
</feature>
<dbReference type="Pfam" id="PF02899">
    <property type="entry name" value="Phage_int_SAM_1"/>
    <property type="match status" value="1"/>
</dbReference>
<dbReference type="PANTHER" id="PTHR30349">
    <property type="entry name" value="PHAGE INTEGRASE-RELATED"/>
    <property type="match status" value="1"/>
</dbReference>
<keyword evidence="1" id="KW-0159">Chromosome partition</keyword>
<name>A0ABV2GZI4_9HYPH</name>
<evidence type="ECO:0000313" key="8">
    <source>
        <dbReference type="EMBL" id="MET3583695.1"/>
    </source>
</evidence>
<dbReference type="PROSITE" id="PS51898">
    <property type="entry name" value="TYR_RECOMBINASE"/>
    <property type="match status" value="1"/>
</dbReference>
<keyword evidence="4" id="KW-0233">DNA recombination</keyword>
<evidence type="ECO:0000259" key="6">
    <source>
        <dbReference type="PROSITE" id="PS51898"/>
    </source>
</evidence>
<dbReference type="PANTHER" id="PTHR30349:SF81">
    <property type="entry name" value="TYROSINE RECOMBINASE XERC"/>
    <property type="match status" value="1"/>
</dbReference>
<organism evidence="8 9">
    <name type="scientific">Mesorhizobium robiniae</name>
    <dbReference type="NCBI Taxonomy" id="559315"/>
    <lineage>
        <taxon>Bacteria</taxon>
        <taxon>Pseudomonadati</taxon>
        <taxon>Pseudomonadota</taxon>
        <taxon>Alphaproteobacteria</taxon>
        <taxon>Hyphomicrobiales</taxon>
        <taxon>Phyllobacteriaceae</taxon>
        <taxon>Mesorhizobium</taxon>
    </lineage>
</organism>
<evidence type="ECO:0000256" key="4">
    <source>
        <dbReference type="ARBA" id="ARBA00023172"/>
    </source>
</evidence>
<evidence type="ECO:0000256" key="1">
    <source>
        <dbReference type="ARBA" id="ARBA00022829"/>
    </source>
</evidence>
<dbReference type="InterPro" id="IPR002104">
    <property type="entry name" value="Integrase_catalytic"/>
</dbReference>
<dbReference type="InterPro" id="IPR004107">
    <property type="entry name" value="Integrase_SAM-like_N"/>
</dbReference>
<evidence type="ECO:0000256" key="2">
    <source>
        <dbReference type="ARBA" id="ARBA00022908"/>
    </source>
</evidence>
<dbReference type="InterPro" id="IPR044068">
    <property type="entry name" value="CB"/>
</dbReference>
<dbReference type="InterPro" id="IPR050090">
    <property type="entry name" value="Tyrosine_recombinase_XerCD"/>
</dbReference>
<dbReference type="InterPro" id="IPR010998">
    <property type="entry name" value="Integrase_recombinase_N"/>
</dbReference>
<feature type="domain" description="Core-binding (CB)" evidence="7">
    <location>
        <begin position="8"/>
        <end position="101"/>
    </location>
</feature>
<gene>
    <name evidence="8" type="ORF">ABID19_006760</name>
</gene>
<dbReference type="PROSITE" id="PS51900">
    <property type="entry name" value="CB"/>
    <property type="match status" value="1"/>
</dbReference>
<dbReference type="RefSeq" id="WP_263807177.1">
    <property type="nucleotide sequence ID" value="NZ_JBEPMC010000021.1"/>
</dbReference>
<proteinExistence type="predicted"/>
<dbReference type="InterPro" id="IPR013762">
    <property type="entry name" value="Integrase-like_cat_sf"/>
</dbReference>